<accession>A0A3S5B7Y1</accession>
<dbReference type="EMBL" id="CAAALY010252211">
    <property type="protein sequence ID" value="VEL36425.1"/>
    <property type="molecule type" value="Genomic_DNA"/>
</dbReference>
<proteinExistence type="predicted"/>
<reference evidence="1" key="1">
    <citation type="submission" date="2018-11" db="EMBL/GenBank/DDBJ databases">
        <authorList>
            <consortium name="Pathogen Informatics"/>
        </authorList>
    </citation>
    <scope>NUCLEOTIDE SEQUENCE</scope>
</reference>
<dbReference type="Proteomes" id="UP000784294">
    <property type="component" value="Unassembled WGS sequence"/>
</dbReference>
<dbReference type="AlphaFoldDB" id="A0A3S5B7Y1"/>
<name>A0A3S5B7Y1_9PLAT</name>
<evidence type="ECO:0000313" key="2">
    <source>
        <dbReference type="Proteomes" id="UP000784294"/>
    </source>
</evidence>
<protein>
    <submittedName>
        <fullName evidence="1">Uncharacterized protein</fullName>
    </submittedName>
</protein>
<comment type="caution">
    <text evidence="1">The sequence shown here is derived from an EMBL/GenBank/DDBJ whole genome shotgun (WGS) entry which is preliminary data.</text>
</comment>
<organism evidence="1 2">
    <name type="scientific">Protopolystoma xenopodis</name>
    <dbReference type="NCBI Taxonomy" id="117903"/>
    <lineage>
        <taxon>Eukaryota</taxon>
        <taxon>Metazoa</taxon>
        <taxon>Spiralia</taxon>
        <taxon>Lophotrochozoa</taxon>
        <taxon>Platyhelminthes</taxon>
        <taxon>Monogenea</taxon>
        <taxon>Polyopisthocotylea</taxon>
        <taxon>Polystomatidea</taxon>
        <taxon>Polystomatidae</taxon>
        <taxon>Protopolystoma</taxon>
    </lineage>
</organism>
<keyword evidence="2" id="KW-1185">Reference proteome</keyword>
<gene>
    <name evidence="1" type="ORF">PXEA_LOCUS29865</name>
</gene>
<sequence>MDHCDICCETAVEKTVPCIMELSSGRRNRKILLKTDWICSSIARLGVVIIIDHWPRSGAVTLLKDDRDASHWTAMLRFDSDTQSVSLLWSDKPLAHQQERRVLRFKQPVQLIKTEWPKRAKSRLPWLAVLCLLCRIDRLQNFVDTNTRHSSAIFI</sequence>
<evidence type="ECO:0000313" key="1">
    <source>
        <dbReference type="EMBL" id="VEL36425.1"/>
    </source>
</evidence>